<reference evidence="1 2" key="1">
    <citation type="journal article" date="2021" name="Genome Biol. Evol.">
        <title>The evolution of interdependence in a four-way mealybug symbiosis.</title>
        <authorList>
            <person name="Garber A.I."/>
            <person name="Kupper M."/>
            <person name="Laetsch D.R."/>
            <person name="Weldon S.R."/>
            <person name="Ladinsky M.S."/>
            <person name="Bjorkman P.J."/>
            <person name="McCutcheon J.P."/>
        </authorList>
    </citation>
    <scope>NUCLEOTIDE SEQUENCE [LARGE SCALE GENOMIC DNA]</scope>
    <source>
        <strain evidence="1">SOD</strain>
    </source>
</reference>
<dbReference type="Proteomes" id="UP000811282">
    <property type="component" value="Unassembled WGS sequence"/>
</dbReference>
<protein>
    <submittedName>
        <fullName evidence="1">Tight adherance operon protein</fullName>
    </submittedName>
</protein>
<evidence type="ECO:0000313" key="2">
    <source>
        <dbReference type="Proteomes" id="UP000811282"/>
    </source>
</evidence>
<dbReference type="SUPFAM" id="SSF48452">
    <property type="entry name" value="TPR-like"/>
    <property type="match status" value="1"/>
</dbReference>
<gene>
    <name evidence="1" type="ORF">JZM24_17460</name>
</gene>
<dbReference type="EMBL" id="JAFJYC010000003">
    <property type="protein sequence ID" value="MBT9433432.1"/>
    <property type="molecule type" value="Genomic_DNA"/>
</dbReference>
<accession>A0ABS5YEN4</accession>
<dbReference type="InterPro" id="IPR011990">
    <property type="entry name" value="TPR-like_helical_dom_sf"/>
</dbReference>
<evidence type="ECO:0000313" key="1">
    <source>
        <dbReference type="EMBL" id="MBT9433432.1"/>
    </source>
</evidence>
<keyword evidence="2" id="KW-1185">Reference proteome</keyword>
<dbReference type="Gene3D" id="1.25.40.10">
    <property type="entry name" value="Tetratricopeptide repeat domain"/>
    <property type="match status" value="1"/>
</dbReference>
<sequence length="214" mass="24816">MLQEDIYVKTKNYADLITLYRNELKKNEDHKMRFKLANLYYLNGDYRSSLFYLKPLLSNEGTHVYHLQAKNLISLGNYPLAIEFCDKILTFNNKNPEAYNLRGVAQSLSSRLLESKKLFITARQLFIDDVTANNNLAMVSLLNHQYHDAVNILFPLYINGHNYPRLVHNLILGLVKSGDLYHARIIIEKENISSDADTLLNALQRVDLLEIRRS</sequence>
<comment type="caution">
    <text evidence="1">The sequence shown here is derived from an EMBL/GenBank/DDBJ whole genome shotgun (WGS) entry which is preliminary data.</text>
</comment>
<dbReference type="RefSeq" id="WP_215671315.1">
    <property type="nucleotide sequence ID" value="NZ_JAFJYC010000003.1"/>
</dbReference>
<name>A0ABS5YEN4_9GAMM</name>
<proteinExistence type="predicted"/>
<organism evidence="1 2">
    <name type="scientific">Candidatus Sodalis endolongispinus</name>
    <dbReference type="NCBI Taxonomy" id="2812662"/>
    <lineage>
        <taxon>Bacteria</taxon>
        <taxon>Pseudomonadati</taxon>
        <taxon>Pseudomonadota</taxon>
        <taxon>Gammaproteobacteria</taxon>
        <taxon>Enterobacterales</taxon>
        <taxon>Bruguierivoracaceae</taxon>
        <taxon>Sodalis</taxon>
    </lineage>
</organism>